<sequence length="146" mass="16530">MSWILSAAQESDSTEQESKSKEQKSKTKVQESKTRYKESKILLEDSKYWQINIVSLTLWAIYQKVSKGIFLLRIHFPLLENVNPFQSVPGYNPGHTLGTSGQEPHRPPPKKTPNGACTSTEGEKAHPLMMAIMECDPWMPLVQVCL</sequence>
<evidence type="ECO:0000313" key="2">
    <source>
        <dbReference type="Proteomes" id="UP001165960"/>
    </source>
</evidence>
<evidence type="ECO:0000313" key="1">
    <source>
        <dbReference type="EMBL" id="KAJ9075297.1"/>
    </source>
</evidence>
<reference evidence="1" key="1">
    <citation type="submission" date="2022-04" db="EMBL/GenBank/DDBJ databases">
        <title>Genome of the entomopathogenic fungus Entomophthora muscae.</title>
        <authorList>
            <person name="Elya C."/>
            <person name="Lovett B.R."/>
            <person name="Lee E."/>
            <person name="Macias A.M."/>
            <person name="Hajek A.E."/>
            <person name="De Bivort B.L."/>
            <person name="Kasson M.T."/>
            <person name="De Fine Licht H.H."/>
            <person name="Stajich J.E."/>
        </authorList>
    </citation>
    <scope>NUCLEOTIDE SEQUENCE</scope>
    <source>
        <strain evidence="1">Berkeley</strain>
    </source>
</reference>
<proteinExistence type="predicted"/>
<keyword evidence="2" id="KW-1185">Reference proteome</keyword>
<accession>A0ACC2TLD7</accession>
<name>A0ACC2TLD7_9FUNG</name>
<dbReference type="EMBL" id="QTSX02002533">
    <property type="protein sequence ID" value="KAJ9075297.1"/>
    <property type="molecule type" value="Genomic_DNA"/>
</dbReference>
<organism evidence="1 2">
    <name type="scientific">Entomophthora muscae</name>
    <dbReference type="NCBI Taxonomy" id="34485"/>
    <lineage>
        <taxon>Eukaryota</taxon>
        <taxon>Fungi</taxon>
        <taxon>Fungi incertae sedis</taxon>
        <taxon>Zoopagomycota</taxon>
        <taxon>Entomophthoromycotina</taxon>
        <taxon>Entomophthoromycetes</taxon>
        <taxon>Entomophthorales</taxon>
        <taxon>Entomophthoraceae</taxon>
        <taxon>Entomophthora</taxon>
    </lineage>
</organism>
<protein>
    <submittedName>
        <fullName evidence="1">Uncharacterized protein</fullName>
    </submittedName>
</protein>
<gene>
    <name evidence="1" type="ORF">DSO57_1037467</name>
</gene>
<dbReference type="Proteomes" id="UP001165960">
    <property type="component" value="Unassembled WGS sequence"/>
</dbReference>
<comment type="caution">
    <text evidence="1">The sequence shown here is derived from an EMBL/GenBank/DDBJ whole genome shotgun (WGS) entry which is preliminary data.</text>
</comment>